<dbReference type="SUPFAM" id="SSF103473">
    <property type="entry name" value="MFS general substrate transporter"/>
    <property type="match status" value="1"/>
</dbReference>
<dbReference type="GO" id="GO:0022857">
    <property type="term" value="F:transmembrane transporter activity"/>
    <property type="evidence" value="ECO:0007669"/>
    <property type="project" value="InterPro"/>
</dbReference>
<evidence type="ECO:0000256" key="2">
    <source>
        <dbReference type="ARBA" id="ARBA00022448"/>
    </source>
</evidence>
<feature type="domain" description="Major facilitator superfamily (MFS) profile" evidence="10">
    <location>
        <begin position="1"/>
        <end position="239"/>
    </location>
</feature>
<evidence type="ECO:0000256" key="5">
    <source>
        <dbReference type="ARBA" id="ARBA00022989"/>
    </source>
</evidence>
<keyword evidence="6 9" id="KW-0472">Membrane</keyword>
<dbReference type="PROSITE" id="PS50850">
    <property type="entry name" value="MFS"/>
    <property type="match status" value="1"/>
</dbReference>
<dbReference type="EMBL" id="BARS01050494">
    <property type="protein sequence ID" value="GAG48950.1"/>
    <property type="molecule type" value="Genomic_DNA"/>
</dbReference>
<dbReference type="PANTHER" id="PTHR23513">
    <property type="entry name" value="INTEGRAL MEMBRANE EFFLUX PROTEIN-RELATED"/>
    <property type="match status" value="1"/>
</dbReference>
<keyword evidence="2" id="KW-0813">Transport</keyword>
<proteinExistence type="inferred from homology"/>
<protein>
    <recommendedName>
        <fullName evidence="8">Multidrug efflux pump Tap</fullName>
    </recommendedName>
</protein>
<dbReference type="Pfam" id="PF07690">
    <property type="entry name" value="MFS_1"/>
    <property type="match status" value="1"/>
</dbReference>
<organism evidence="11">
    <name type="scientific">marine sediment metagenome</name>
    <dbReference type="NCBI Taxonomy" id="412755"/>
    <lineage>
        <taxon>unclassified sequences</taxon>
        <taxon>metagenomes</taxon>
        <taxon>ecological metagenomes</taxon>
    </lineage>
</organism>
<evidence type="ECO:0000256" key="9">
    <source>
        <dbReference type="SAM" id="Phobius"/>
    </source>
</evidence>
<dbReference type="InterPro" id="IPR011701">
    <property type="entry name" value="MFS"/>
</dbReference>
<dbReference type="Gene3D" id="1.20.1250.20">
    <property type="entry name" value="MFS general substrate transporter like domains"/>
    <property type="match status" value="1"/>
</dbReference>
<name>X0Y001_9ZZZZ</name>
<feature type="transmembrane region" description="Helical" evidence="9">
    <location>
        <begin position="202"/>
        <end position="229"/>
    </location>
</feature>
<feature type="transmembrane region" description="Helical" evidence="9">
    <location>
        <begin position="13"/>
        <end position="34"/>
    </location>
</feature>
<dbReference type="CDD" id="cd06173">
    <property type="entry name" value="MFS_MefA_like"/>
    <property type="match status" value="1"/>
</dbReference>
<dbReference type="InterPro" id="IPR036259">
    <property type="entry name" value="MFS_trans_sf"/>
</dbReference>
<feature type="transmembrane region" description="Helical" evidence="9">
    <location>
        <begin position="123"/>
        <end position="144"/>
    </location>
</feature>
<evidence type="ECO:0000259" key="10">
    <source>
        <dbReference type="PROSITE" id="PS50850"/>
    </source>
</evidence>
<feature type="transmembrane region" description="Helical" evidence="9">
    <location>
        <begin position="82"/>
        <end position="102"/>
    </location>
</feature>
<keyword evidence="5 9" id="KW-1133">Transmembrane helix</keyword>
<feature type="transmembrane region" description="Helical" evidence="9">
    <location>
        <begin position="55"/>
        <end position="76"/>
    </location>
</feature>
<dbReference type="GO" id="GO:0005886">
    <property type="term" value="C:plasma membrane"/>
    <property type="evidence" value="ECO:0007669"/>
    <property type="project" value="UniProtKB-SubCell"/>
</dbReference>
<comment type="caution">
    <text evidence="11">The sequence shown here is derived from an EMBL/GenBank/DDBJ whole genome shotgun (WGS) entry which is preliminary data.</text>
</comment>
<evidence type="ECO:0000256" key="1">
    <source>
        <dbReference type="ARBA" id="ARBA00004651"/>
    </source>
</evidence>
<gene>
    <name evidence="11" type="ORF">S01H1_75372</name>
</gene>
<dbReference type="AlphaFoldDB" id="X0Y001"/>
<dbReference type="PANTHER" id="PTHR23513:SF9">
    <property type="entry name" value="ENTEROBACTIN EXPORTER ENTS"/>
    <property type="match status" value="1"/>
</dbReference>
<evidence type="ECO:0000256" key="8">
    <source>
        <dbReference type="ARBA" id="ARBA00040914"/>
    </source>
</evidence>
<dbReference type="InterPro" id="IPR020846">
    <property type="entry name" value="MFS_dom"/>
</dbReference>
<keyword evidence="4 9" id="KW-0812">Transmembrane</keyword>
<keyword evidence="3" id="KW-1003">Cell membrane</keyword>
<evidence type="ECO:0000313" key="11">
    <source>
        <dbReference type="EMBL" id="GAG48950.1"/>
    </source>
</evidence>
<evidence type="ECO:0000256" key="6">
    <source>
        <dbReference type="ARBA" id="ARBA00023136"/>
    </source>
</evidence>
<evidence type="ECO:0000256" key="3">
    <source>
        <dbReference type="ARBA" id="ARBA00022475"/>
    </source>
</evidence>
<feature type="non-terminal residue" evidence="11">
    <location>
        <position position="239"/>
    </location>
</feature>
<sequence>LLGTGMTQFAITIWAWQTTGIATTLALVGFFTAVPQILTSPLAGAIVDRYDRKHVMILSDLAAGIATIAFLILYSGGHLQVWHLYVISAFSGAFGAFQFPAYSATVSTMLSKEQYGRASGMIALAEAASGIVAPISAGILLNVIGIEGIMAIDILTFIVAIGALLMTYIPQPHLEETAKAERGSIWEDSVFGFKYIFKRPGLLGLLTVFLLLNFILSFSFTLFAPMILARTGERANSGL</sequence>
<evidence type="ECO:0000256" key="4">
    <source>
        <dbReference type="ARBA" id="ARBA00022692"/>
    </source>
</evidence>
<evidence type="ECO:0000256" key="7">
    <source>
        <dbReference type="ARBA" id="ARBA00038075"/>
    </source>
</evidence>
<feature type="non-terminal residue" evidence="11">
    <location>
        <position position="1"/>
    </location>
</feature>
<feature type="transmembrane region" description="Helical" evidence="9">
    <location>
        <begin position="150"/>
        <end position="169"/>
    </location>
</feature>
<comment type="subcellular location">
    <subcellularLocation>
        <location evidence="1">Cell membrane</location>
        <topology evidence="1">Multi-pass membrane protein</topology>
    </subcellularLocation>
</comment>
<comment type="similarity">
    <text evidence="7">Belongs to the major facilitator superfamily. Drug:H(+) antiporter-3 (DHA3) (TC 2.A.1.21) family.</text>
</comment>
<accession>X0Y001</accession>
<reference evidence="11" key="1">
    <citation type="journal article" date="2014" name="Front. Microbiol.">
        <title>High frequency of phylogenetically diverse reductive dehalogenase-homologous genes in deep subseafloor sedimentary metagenomes.</title>
        <authorList>
            <person name="Kawai M."/>
            <person name="Futagami T."/>
            <person name="Toyoda A."/>
            <person name="Takaki Y."/>
            <person name="Nishi S."/>
            <person name="Hori S."/>
            <person name="Arai W."/>
            <person name="Tsubouchi T."/>
            <person name="Morono Y."/>
            <person name="Uchiyama I."/>
            <person name="Ito T."/>
            <person name="Fujiyama A."/>
            <person name="Inagaki F."/>
            <person name="Takami H."/>
        </authorList>
    </citation>
    <scope>NUCLEOTIDE SEQUENCE</scope>
    <source>
        <strain evidence="11">Expedition CK06-06</strain>
    </source>
</reference>